<dbReference type="Pfam" id="PF08450">
    <property type="entry name" value="SGL"/>
    <property type="match status" value="1"/>
</dbReference>
<dbReference type="PANTHER" id="PTHR10907">
    <property type="entry name" value="REGUCALCIN"/>
    <property type="match status" value="1"/>
</dbReference>
<dbReference type="Gene3D" id="2.120.10.30">
    <property type="entry name" value="TolB, C-terminal domain"/>
    <property type="match status" value="1"/>
</dbReference>
<dbReference type="InterPro" id="IPR011042">
    <property type="entry name" value="6-blade_b-propeller_TolB-like"/>
</dbReference>
<name>A0ABV9D904_9MICO</name>
<dbReference type="EMBL" id="JBHSGF010000002">
    <property type="protein sequence ID" value="MFC4554520.1"/>
    <property type="molecule type" value="Genomic_DNA"/>
</dbReference>
<keyword evidence="4" id="KW-1185">Reference proteome</keyword>
<sequence length="280" mass="29413">MTQVEQVTDPIAYHAEGPVWSPTWGGLRYVDMLAGDLLTIRSHGVDRLHVGNVAAFVRPRAGGGYVVGVERGIALAGQVDEAPEQRPELWADPGVRMNEGGADPWGYLYAGSMPYDQTPGGAALYRVSPAGDVDVVLPSVTVSNGIAFSPDGSLAYYNDTPTGGIDVFDASERGLTARRRFVTVPEGSPDGLTVDSAGNVWTALHGTGTVRCYAPDGGVVTEVRVPAHQVTACTLGGDDLRDLYITTSRENLGADAEPEAGAVFRVRVDVAGMPVLPYGG</sequence>
<organism evidence="3 4">
    <name type="scientific">Georgenia faecalis</name>
    <dbReference type="NCBI Taxonomy" id="2483799"/>
    <lineage>
        <taxon>Bacteria</taxon>
        <taxon>Bacillati</taxon>
        <taxon>Actinomycetota</taxon>
        <taxon>Actinomycetes</taxon>
        <taxon>Micrococcales</taxon>
        <taxon>Bogoriellaceae</taxon>
        <taxon>Georgenia</taxon>
    </lineage>
</organism>
<accession>A0ABV9D904</accession>
<comment type="caution">
    <text evidence="3">The sequence shown here is derived from an EMBL/GenBank/DDBJ whole genome shotgun (WGS) entry which is preliminary data.</text>
</comment>
<proteinExistence type="inferred from homology"/>
<evidence type="ECO:0000313" key="3">
    <source>
        <dbReference type="EMBL" id="MFC4554520.1"/>
    </source>
</evidence>
<dbReference type="PRINTS" id="PR01790">
    <property type="entry name" value="SMP30FAMILY"/>
</dbReference>
<comment type="similarity">
    <text evidence="1">Belongs to the SMP-30/CGR1 family.</text>
</comment>
<dbReference type="RefSeq" id="WP_122825669.1">
    <property type="nucleotide sequence ID" value="NZ_CP033325.1"/>
</dbReference>
<reference evidence="4" key="1">
    <citation type="journal article" date="2019" name="Int. J. Syst. Evol. Microbiol.">
        <title>The Global Catalogue of Microorganisms (GCM) 10K type strain sequencing project: providing services to taxonomists for standard genome sequencing and annotation.</title>
        <authorList>
            <consortium name="The Broad Institute Genomics Platform"/>
            <consortium name="The Broad Institute Genome Sequencing Center for Infectious Disease"/>
            <person name="Wu L."/>
            <person name="Ma J."/>
        </authorList>
    </citation>
    <scope>NUCLEOTIDE SEQUENCE [LARGE SCALE GENOMIC DNA]</scope>
    <source>
        <strain evidence="4">JCM 3369</strain>
    </source>
</reference>
<dbReference type="Proteomes" id="UP001595955">
    <property type="component" value="Unassembled WGS sequence"/>
</dbReference>
<protein>
    <submittedName>
        <fullName evidence="3">SMP-30/gluconolactonase/LRE family protein</fullName>
    </submittedName>
</protein>
<evidence type="ECO:0000256" key="1">
    <source>
        <dbReference type="ARBA" id="ARBA00008853"/>
    </source>
</evidence>
<feature type="domain" description="SMP-30/Gluconolactonase/LRE-like region" evidence="2">
    <location>
        <begin position="15"/>
        <end position="248"/>
    </location>
</feature>
<dbReference type="InterPro" id="IPR013658">
    <property type="entry name" value="SGL"/>
</dbReference>
<evidence type="ECO:0000259" key="2">
    <source>
        <dbReference type="Pfam" id="PF08450"/>
    </source>
</evidence>
<dbReference type="SUPFAM" id="SSF63829">
    <property type="entry name" value="Calcium-dependent phosphotriesterase"/>
    <property type="match status" value="1"/>
</dbReference>
<evidence type="ECO:0000313" key="4">
    <source>
        <dbReference type="Proteomes" id="UP001595955"/>
    </source>
</evidence>
<dbReference type="InterPro" id="IPR005511">
    <property type="entry name" value="SMP-30"/>
</dbReference>
<dbReference type="PANTHER" id="PTHR10907:SF47">
    <property type="entry name" value="REGUCALCIN"/>
    <property type="match status" value="1"/>
</dbReference>
<gene>
    <name evidence="3" type="ORF">ACFO3F_04605</name>
</gene>